<evidence type="ECO:0000259" key="2">
    <source>
        <dbReference type="PROSITE" id="PS50968"/>
    </source>
</evidence>
<name>A0A0F6YKL3_9BACT</name>
<organism evidence="3 4">
    <name type="scientific">Sandaracinus amylolyticus</name>
    <dbReference type="NCBI Taxonomy" id="927083"/>
    <lineage>
        <taxon>Bacteria</taxon>
        <taxon>Pseudomonadati</taxon>
        <taxon>Myxococcota</taxon>
        <taxon>Polyangia</taxon>
        <taxon>Polyangiales</taxon>
        <taxon>Sandaracinaceae</taxon>
        <taxon>Sandaracinus</taxon>
    </lineage>
</organism>
<keyword evidence="1" id="KW-0092">Biotin</keyword>
<dbReference type="EMBL" id="CP011125">
    <property type="protein sequence ID" value="AKF08276.1"/>
    <property type="molecule type" value="Genomic_DNA"/>
</dbReference>
<dbReference type="SUPFAM" id="SSF51230">
    <property type="entry name" value="Single hybrid motif"/>
    <property type="match status" value="1"/>
</dbReference>
<gene>
    <name evidence="3" type="ORF">DB32_005425</name>
</gene>
<reference evidence="3 4" key="1">
    <citation type="submission" date="2015-03" db="EMBL/GenBank/DDBJ databases">
        <title>Genome assembly of Sandaracinus amylolyticus DSM 53668.</title>
        <authorList>
            <person name="Sharma G."/>
            <person name="Subramanian S."/>
        </authorList>
    </citation>
    <scope>NUCLEOTIDE SEQUENCE [LARGE SCALE GENOMIC DNA]</scope>
    <source>
        <strain evidence="3 4">DSM 53668</strain>
    </source>
</reference>
<evidence type="ECO:0000256" key="1">
    <source>
        <dbReference type="ARBA" id="ARBA00023267"/>
    </source>
</evidence>
<dbReference type="FunFam" id="2.40.50.100:FF:000003">
    <property type="entry name" value="Acetyl-CoA carboxylase biotin carboxyl carrier protein"/>
    <property type="match status" value="1"/>
</dbReference>
<proteinExistence type="predicted"/>
<dbReference type="STRING" id="927083.DB32_005425"/>
<evidence type="ECO:0000313" key="3">
    <source>
        <dbReference type="EMBL" id="AKF08276.1"/>
    </source>
</evidence>
<dbReference type="PANTHER" id="PTHR45266">
    <property type="entry name" value="OXALOACETATE DECARBOXYLASE ALPHA CHAIN"/>
    <property type="match status" value="1"/>
</dbReference>
<dbReference type="Proteomes" id="UP000034883">
    <property type="component" value="Chromosome"/>
</dbReference>
<dbReference type="PANTHER" id="PTHR45266:SF3">
    <property type="entry name" value="OXALOACETATE DECARBOXYLASE ALPHA CHAIN"/>
    <property type="match status" value="1"/>
</dbReference>
<evidence type="ECO:0000313" key="4">
    <source>
        <dbReference type="Proteomes" id="UP000034883"/>
    </source>
</evidence>
<dbReference type="CDD" id="cd06850">
    <property type="entry name" value="biotinyl_domain"/>
    <property type="match status" value="1"/>
</dbReference>
<dbReference type="Gene3D" id="2.40.50.100">
    <property type="match status" value="1"/>
</dbReference>
<dbReference type="InterPro" id="IPR001882">
    <property type="entry name" value="Biotin_BS"/>
</dbReference>
<keyword evidence="4" id="KW-1185">Reference proteome</keyword>
<dbReference type="RefSeq" id="WP_053235437.1">
    <property type="nucleotide sequence ID" value="NZ_CP011125.1"/>
</dbReference>
<dbReference type="AlphaFoldDB" id="A0A0F6YKL3"/>
<accession>A0A0F6YKL3</accession>
<dbReference type="OrthoDB" id="9812676at2"/>
<dbReference type="InterPro" id="IPR050709">
    <property type="entry name" value="Biotin_Carboxyl_Carrier/Decarb"/>
</dbReference>
<feature type="domain" description="Lipoyl-binding" evidence="2">
    <location>
        <begin position="89"/>
        <end position="165"/>
    </location>
</feature>
<dbReference type="InterPro" id="IPR000089">
    <property type="entry name" value="Biotin_lipoyl"/>
</dbReference>
<protein>
    <submittedName>
        <fullName evidence="3">Methylcrotonyl-CoA carboxylase biotin-containing subunit</fullName>
    </submittedName>
</protein>
<sequence length="165" mass="16892">MKYRVTIDGREREVDVTIAPSGAIAVTLDGAKVDGEVRPVPGGVSVRLGARVHDVIVANAGGDEVQLAAGAARAVAHVLSERARADRKRAGGGASAKELRAPMPGRVVRVLCAAGESVTAGQPLVVVEAMKMENELRAPGDATIAQVHVSEGASVEGRALLVTFG</sequence>
<dbReference type="PROSITE" id="PS50968">
    <property type="entry name" value="BIOTINYL_LIPOYL"/>
    <property type="match status" value="1"/>
</dbReference>
<dbReference type="KEGG" id="samy:DB32_005425"/>
<dbReference type="PROSITE" id="PS00188">
    <property type="entry name" value="BIOTIN"/>
    <property type="match status" value="1"/>
</dbReference>
<dbReference type="Pfam" id="PF00364">
    <property type="entry name" value="Biotin_lipoyl"/>
    <property type="match status" value="1"/>
</dbReference>
<dbReference type="InterPro" id="IPR011053">
    <property type="entry name" value="Single_hybrid_motif"/>
</dbReference>